<evidence type="ECO:0000256" key="3">
    <source>
        <dbReference type="SAM" id="MobiDB-lite"/>
    </source>
</evidence>
<evidence type="ECO:0000313" key="6">
    <source>
        <dbReference type="Proteomes" id="UP000037178"/>
    </source>
</evidence>
<dbReference type="Pfam" id="PF05065">
    <property type="entry name" value="Phage_capsid"/>
    <property type="match status" value="1"/>
</dbReference>
<reference evidence="5 6" key="1">
    <citation type="submission" date="2015-06" db="EMBL/GenBank/DDBJ databases">
        <title>Draft genome sequence of an Alphaproteobacteria species associated to the Mediterranean sponge Oscarella lobularis.</title>
        <authorList>
            <person name="Jourda C."/>
            <person name="Santini S."/>
            <person name="Claverie J.-M."/>
        </authorList>
    </citation>
    <scope>NUCLEOTIDE SEQUENCE [LARGE SCALE GENOMIC DNA]</scope>
    <source>
        <strain evidence="5">IGS</strain>
    </source>
</reference>
<name>A0A0J9E2L1_9RHOB</name>
<dbReference type="SUPFAM" id="SSF56563">
    <property type="entry name" value="Major capsid protein gp5"/>
    <property type="match status" value="1"/>
</dbReference>
<sequence>MPKTIAELRKQRDALAKEARNILDETTGEFDQKRIDEIYADIERIDAKIKAEQQQLDLEARLQSEASDPDTPTGNQNSGCQQPARPGDEVRAMVFDAYVRGGENAVNRLPENVLAEYGRQVQNAQSTGVDSEGGYLVPTTFSGVLLEAMAEYGGVRSVANVQSTASGENIQWPTVDETAVMGEWLAENAAAADGDVSFGTISIGAHLASSKVVAIPFALLQDAGIGNLEGMLNGLLAARLSRLTNRGYTIGDGNGKPTGIVNGAGLGHTTAVGLVDSFTYDDFVELEHSVDPIYRRDGSWMFHDTALKVAKKMKDGEGRPIWVPGISSEAPAEILNYGYTVNQDMAEPAAGADSMLFGDMSKYLVRDVMDITLFRFTDSAYTKKGQVGFLAMLRTDGKTIAANNAAIKKMRHAAA</sequence>
<keyword evidence="6" id="KW-1185">Reference proteome</keyword>
<dbReference type="InterPro" id="IPR054612">
    <property type="entry name" value="Phage_capsid-like_C"/>
</dbReference>
<dbReference type="Gene3D" id="3.30.2400.10">
    <property type="entry name" value="Major capsid protein gp5"/>
    <property type="match status" value="1"/>
</dbReference>
<dbReference type="STRING" id="1675527.AIOL_001928"/>
<feature type="compositionally biased region" description="Polar residues" evidence="3">
    <location>
        <begin position="64"/>
        <end position="81"/>
    </location>
</feature>
<dbReference type="Proteomes" id="UP000037178">
    <property type="component" value="Unassembled WGS sequence"/>
</dbReference>
<feature type="region of interest" description="Disordered" evidence="3">
    <location>
        <begin position="64"/>
        <end position="87"/>
    </location>
</feature>
<feature type="domain" description="Phage capsid-like C-terminal" evidence="4">
    <location>
        <begin position="133"/>
        <end position="410"/>
    </location>
</feature>
<feature type="coiled-coil region" evidence="2">
    <location>
        <begin position="5"/>
        <end position="55"/>
    </location>
</feature>
<comment type="caution">
    <text evidence="5">The sequence shown here is derived from an EMBL/GenBank/DDBJ whole genome shotgun (WGS) entry which is preliminary data.</text>
</comment>
<dbReference type="InterPro" id="IPR024455">
    <property type="entry name" value="Phage_capsid"/>
</dbReference>
<evidence type="ECO:0000313" key="5">
    <source>
        <dbReference type="EMBL" id="KMW56970.1"/>
    </source>
</evidence>
<evidence type="ECO:0000256" key="2">
    <source>
        <dbReference type="SAM" id="Coils"/>
    </source>
</evidence>
<dbReference type="RefSeq" id="WP_049642771.1">
    <property type="nucleotide sequence ID" value="NZ_LFTY01000002.1"/>
</dbReference>
<accession>A0A0J9E2L1</accession>
<gene>
    <name evidence="5" type="ORF">AIOL_001928</name>
</gene>
<dbReference type="AlphaFoldDB" id="A0A0J9E2L1"/>
<evidence type="ECO:0000259" key="4">
    <source>
        <dbReference type="Pfam" id="PF05065"/>
    </source>
</evidence>
<dbReference type="OrthoDB" id="9786516at2"/>
<evidence type="ECO:0000256" key="1">
    <source>
        <dbReference type="ARBA" id="ARBA00004328"/>
    </source>
</evidence>
<proteinExistence type="predicted"/>
<protein>
    <submittedName>
        <fullName evidence="5">Phage major capsid protein</fullName>
    </submittedName>
</protein>
<dbReference type="EMBL" id="LFTY01000002">
    <property type="protein sequence ID" value="KMW56970.1"/>
    <property type="molecule type" value="Genomic_DNA"/>
</dbReference>
<comment type="subcellular location">
    <subcellularLocation>
        <location evidence="1">Virion</location>
    </subcellularLocation>
</comment>
<dbReference type="PATRIC" id="fig|1675527.3.peg.2027"/>
<organism evidence="5 6">
    <name type="scientific">Candidatus Rhodobacter oscarellae</name>
    <dbReference type="NCBI Taxonomy" id="1675527"/>
    <lineage>
        <taxon>Bacteria</taxon>
        <taxon>Pseudomonadati</taxon>
        <taxon>Pseudomonadota</taxon>
        <taxon>Alphaproteobacteria</taxon>
        <taxon>Rhodobacterales</taxon>
        <taxon>Rhodobacter group</taxon>
        <taxon>Rhodobacter</taxon>
    </lineage>
</organism>
<keyword evidence="2" id="KW-0175">Coiled coil</keyword>
<dbReference type="NCBIfam" id="TIGR01554">
    <property type="entry name" value="major_cap_HK97"/>
    <property type="match status" value="1"/>
</dbReference>